<dbReference type="AlphaFoldDB" id="M4B5P8"/>
<accession>M4B5P8</accession>
<feature type="signal peptide" evidence="1">
    <location>
        <begin position="1"/>
        <end position="19"/>
    </location>
</feature>
<dbReference type="Proteomes" id="UP000011713">
    <property type="component" value="Unassembled WGS sequence"/>
</dbReference>
<feature type="chain" id="PRO_5004048789" description="RxLR effector candidate protein" evidence="1">
    <location>
        <begin position="20"/>
        <end position="143"/>
    </location>
</feature>
<dbReference type="InParanoid" id="M4B5P8"/>
<dbReference type="Gene3D" id="2.120.10.80">
    <property type="entry name" value="Kelch-type beta propeller"/>
    <property type="match status" value="1"/>
</dbReference>
<dbReference type="HOGENOM" id="CLU_1809892_0_0_1"/>
<dbReference type="VEuPathDB" id="FungiDB:HpaG801598"/>
<evidence type="ECO:0000256" key="1">
    <source>
        <dbReference type="SAM" id="SignalP"/>
    </source>
</evidence>
<reference evidence="2" key="2">
    <citation type="submission" date="2015-06" db="UniProtKB">
        <authorList>
            <consortium name="EnsemblProtists"/>
        </authorList>
    </citation>
    <scope>IDENTIFICATION</scope>
    <source>
        <strain evidence="2">Emoy2</strain>
    </source>
</reference>
<sequence length="143" mass="15984">MASLLFFPALWCWTMSASCGSHPQFVAHLHQQEAVKPALLLGTRLWFWRSNRTESAKHDDWKAVQVEGKAPSGRTYHSAVAVDDNKIVYCGGNGSSNAQATTTLLHDGCIFIFGGWDPQRDDPNTPTSVFNYSFIHSRWALGW</sequence>
<dbReference type="STRING" id="559515.M4B5P8"/>
<evidence type="ECO:0008006" key="4">
    <source>
        <dbReference type="Google" id="ProtNLM"/>
    </source>
</evidence>
<protein>
    <recommendedName>
        <fullName evidence="4">RxLR effector candidate protein</fullName>
    </recommendedName>
</protein>
<evidence type="ECO:0000313" key="3">
    <source>
        <dbReference type="Proteomes" id="UP000011713"/>
    </source>
</evidence>
<dbReference type="InterPro" id="IPR011043">
    <property type="entry name" value="Gal_Oxase/kelch_b-propeller"/>
</dbReference>
<dbReference type="EMBL" id="JH598461">
    <property type="status" value="NOT_ANNOTATED_CDS"/>
    <property type="molecule type" value="Genomic_DNA"/>
</dbReference>
<name>M4B5P8_HYAAE</name>
<reference evidence="3" key="1">
    <citation type="journal article" date="2010" name="Science">
        <title>Signatures of adaptation to obligate biotrophy in the Hyaloperonospora arabidopsidis genome.</title>
        <authorList>
            <person name="Baxter L."/>
            <person name="Tripathy S."/>
            <person name="Ishaque N."/>
            <person name="Boot N."/>
            <person name="Cabral A."/>
            <person name="Kemen E."/>
            <person name="Thines M."/>
            <person name="Ah-Fong A."/>
            <person name="Anderson R."/>
            <person name="Badejoko W."/>
            <person name="Bittner-Eddy P."/>
            <person name="Boore J.L."/>
            <person name="Chibucos M.C."/>
            <person name="Coates M."/>
            <person name="Dehal P."/>
            <person name="Delehaunty K."/>
            <person name="Dong S."/>
            <person name="Downton P."/>
            <person name="Dumas B."/>
            <person name="Fabro G."/>
            <person name="Fronick C."/>
            <person name="Fuerstenberg S.I."/>
            <person name="Fulton L."/>
            <person name="Gaulin E."/>
            <person name="Govers F."/>
            <person name="Hughes L."/>
            <person name="Humphray S."/>
            <person name="Jiang R.H."/>
            <person name="Judelson H."/>
            <person name="Kamoun S."/>
            <person name="Kyung K."/>
            <person name="Meijer H."/>
            <person name="Minx P."/>
            <person name="Morris P."/>
            <person name="Nelson J."/>
            <person name="Phuntumart V."/>
            <person name="Qutob D."/>
            <person name="Rehmany A."/>
            <person name="Rougon-Cardoso A."/>
            <person name="Ryden P."/>
            <person name="Torto-Alalibo T."/>
            <person name="Studholme D."/>
            <person name="Wang Y."/>
            <person name="Win J."/>
            <person name="Wood J."/>
            <person name="Clifton S.W."/>
            <person name="Rogers J."/>
            <person name="Van den Ackerveken G."/>
            <person name="Jones J.D."/>
            <person name="McDowell J.M."/>
            <person name="Beynon J."/>
            <person name="Tyler B.M."/>
        </authorList>
    </citation>
    <scope>NUCLEOTIDE SEQUENCE [LARGE SCALE GENOMIC DNA]</scope>
    <source>
        <strain evidence="3">Emoy2</strain>
    </source>
</reference>
<dbReference type="SUPFAM" id="SSF50965">
    <property type="entry name" value="Galactose oxidase, central domain"/>
    <property type="match status" value="1"/>
</dbReference>
<organism evidence="2 3">
    <name type="scientific">Hyaloperonospora arabidopsidis (strain Emoy2)</name>
    <name type="common">Downy mildew agent</name>
    <name type="synonym">Peronospora arabidopsidis</name>
    <dbReference type="NCBI Taxonomy" id="559515"/>
    <lineage>
        <taxon>Eukaryota</taxon>
        <taxon>Sar</taxon>
        <taxon>Stramenopiles</taxon>
        <taxon>Oomycota</taxon>
        <taxon>Peronosporomycetes</taxon>
        <taxon>Peronosporales</taxon>
        <taxon>Peronosporaceae</taxon>
        <taxon>Hyaloperonospora</taxon>
    </lineage>
</organism>
<dbReference type="InterPro" id="IPR015915">
    <property type="entry name" value="Kelch-typ_b-propeller"/>
</dbReference>
<proteinExistence type="predicted"/>
<keyword evidence="1" id="KW-0732">Signal</keyword>
<dbReference type="EnsemblProtists" id="HpaT801598">
    <property type="protein sequence ID" value="HpaP801598"/>
    <property type="gene ID" value="HpaG801598"/>
</dbReference>
<evidence type="ECO:0000313" key="2">
    <source>
        <dbReference type="EnsemblProtists" id="HpaP801598"/>
    </source>
</evidence>
<keyword evidence="3" id="KW-1185">Reference proteome</keyword>